<dbReference type="AlphaFoldDB" id="A0A151MGH7"/>
<keyword evidence="2" id="KW-1185">Reference proteome</keyword>
<dbReference type="Proteomes" id="UP000050525">
    <property type="component" value="Unassembled WGS sequence"/>
</dbReference>
<reference evidence="1 2" key="1">
    <citation type="journal article" date="2012" name="Genome Biol.">
        <title>Sequencing three crocodilian genomes to illuminate the evolution of archosaurs and amniotes.</title>
        <authorList>
            <person name="St John J.A."/>
            <person name="Braun E.L."/>
            <person name="Isberg S.R."/>
            <person name="Miles L.G."/>
            <person name="Chong A.Y."/>
            <person name="Gongora J."/>
            <person name="Dalzell P."/>
            <person name="Moran C."/>
            <person name="Bed'hom B."/>
            <person name="Abzhanov A."/>
            <person name="Burgess S.C."/>
            <person name="Cooksey A.M."/>
            <person name="Castoe T.A."/>
            <person name="Crawford N.G."/>
            <person name="Densmore L.D."/>
            <person name="Drew J.C."/>
            <person name="Edwards S.V."/>
            <person name="Faircloth B.C."/>
            <person name="Fujita M.K."/>
            <person name="Greenwold M.J."/>
            <person name="Hoffmann F.G."/>
            <person name="Howard J.M."/>
            <person name="Iguchi T."/>
            <person name="Janes D.E."/>
            <person name="Khan S.Y."/>
            <person name="Kohno S."/>
            <person name="de Koning A.J."/>
            <person name="Lance S.L."/>
            <person name="McCarthy F.M."/>
            <person name="McCormack J.E."/>
            <person name="Merchant M.E."/>
            <person name="Peterson D.G."/>
            <person name="Pollock D.D."/>
            <person name="Pourmand N."/>
            <person name="Raney B.J."/>
            <person name="Roessler K.A."/>
            <person name="Sanford J.R."/>
            <person name="Sawyer R.H."/>
            <person name="Schmidt C.J."/>
            <person name="Triplett E.W."/>
            <person name="Tuberville T.D."/>
            <person name="Venegas-Anaya M."/>
            <person name="Howard J.T."/>
            <person name="Jarvis E.D."/>
            <person name="Guillette L.J.Jr."/>
            <person name="Glenn T.C."/>
            <person name="Green R.E."/>
            <person name="Ray D.A."/>
        </authorList>
    </citation>
    <scope>NUCLEOTIDE SEQUENCE [LARGE SCALE GENOMIC DNA]</scope>
    <source>
        <strain evidence="1">KSC_2009_1</strain>
    </source>
</reference>
<name>A0A151MGH7_ALLMI</name>
<accession>A0A151MGH7</accession>
<evidence type="ECO:0000313" key="2">
    <source>
        <dbReference type="Proteomes" id="UP000050525"/>
    </source>
</evidence>
<sequence length="164" mass="18211">MQDHVTWPTGMANLAMGTFISYELVLSDAPYSSKFKSQLIPVGLHTHSRREHGGVKACWRDPLNQMILSSSDAFPMPLGPALFPSTVTLLSLLSHSVNSMTQALHMELQSRAGRQSSKTRWPGLPAQAERHQEYISCKPESPIPKAFLQYEGSLLMLMLICLDS</sequence>
<gene>
    <name evidence="1" type="ORF">Y1Q_0002263</name>
</gene>
<comment type="caution">
    <text evidence="1">The sequence shown here is derived from an EMBL/GenBank/DDBJ whole genome shotgun (WGS) entry which is preliminary data.</text>
</comment>
<dbReference type="EMBL" id="AKHW03006178">
    <property type="protein sequence ID" value="KYO23625.1"/>
    <property type="molecule type" value="Genomic_DNA"/>
</dbReference>
<proteinExistence type="predicted"/>
<evidence type="ECO:0000313" key="1">
    <source>
        <dbReference type="EMBL" id="KYO23625.1"/>
    </source>
</evidence>
<organism evidence="1 2">
    <name type="scientific">Alligator mississippiensis</name>
    <name type="common">American alligator</name>
    <dbReference type="NCBI Taxonomy" id="8496"/>
    <lineage>
        <taxon>Eukaryota</taxon>
        <taxon>Metazoa</taxon>
        <taxon>Chordata</taxon>
        <taxon>Craniata</taxon>
        <taxon>Vertebrata</taxon>
        <taxon>Euteleostomi</taxon>
        <taxon>Archelosauria</taxon>
        <taxon>Archosauria</taxon>
        <taxon>Crocodylia</taxon>
        <taxon>Alligatoridae</taxon>
        <taxon>Alligatorinae</taxon>
        <taxon>Alligator</taxon>
    </lineage>
</organism>
<protein>
    <submittedName>
        <fullName evidence="1">Uncharacterized protein</fullName>
    </submittedName>
</protein>